<keyword evidence="1" id="KW-0808">Transferase</keyword>
<protein>
    <submittedName>
        <fullName evidence="1">Reverse transcriptase domain-containing protein</fullName>
    </submittedName>
</protein>
<keyword evidence="1" id="KW-0695">RNA-directed DNA polymerase</keyword>
<keyword evidence="1" id="KW-0548">Nucleotidyltransferase</keyword>
<dbReference type="OrthoDB" id="7617207at2759"/>
<evidence type="ECO:0000313" key="2">
    <source>
        <dbReference type="Proteomes" id="UP000478052"/>
    </source>
</evidence>
<evidence type="ECO:0000313" key="1">
    <source>
        <dbReference type="EMBL" id="KAF0736163.1"/>
    </source>
</evidence>
<dbReference type="Proteomes" id="UP000478052">
    <property type="component" value="Unassembled WGS sequence"/>
</dbReference>
<comment type="caution">
    <text evidence="1">The sequence shown here is derived from an EMBL/GenBank/DDBJ whole genome shotgun (WGS) entry which is preliminary data.</text>
</comment>
<dbReference type="AlphaFoldDB" id="A0A6G0X8A2"/>
<gene>
    <name evidence="1" type="ORF">FWK35_00018297</name>
</gene>
<organism evidence="1 2">
    <name type="scientific">Aphis craccivora</name>
    <name type="common">Cowpea aphid</name>
    <dbReference type="NCBI Taxonomy" id="307492"/>
    <lineage>
        <taxon>Eukaryota</taxon>
        <taxon>Metazoa</taxon>
        <taxon>Ecdysozoa</taxon>
        <taxon>Arthropoda</taxon>
        <taxon>Hexapoda</taxon>
        <taxon>Insecta</taxon>
        <taxon>Pterygota</taxon>
        <taxon>Neoptera</taxon>
        <taxon>Paraneoptera</taxon>
        <taxon>Hemiptera</taxon>
        <taxon>Sternorrhyncha</taxon>
        <taxon>Aphidomorpha</taxon>
        <taxon>Aphidoidea</taxon>
        <taxon>Aphididae</taxon>
        <taxon>Aphidini</taxon>
        <taxon>Aphis</taxon>
        <taxon>Aphis</taxon>
    </lineage>
</organism>
<sequence length="99" mass="11359">MSKYIRVVQHNVNREKIASHQLRDYSVDIKADIVLKQEPVVSMGKVSYDFEDQAYLLRGNKAGSAIIELSQYNFEYIIAVKVGRRDDANAMKLVSAYFK</sequence>
<reference evidence="1 2" key="1">
    <citation type="submission" date="2019-08" db="EMBL/GenBank/DDBJ databases">
        <title>Whole genome of Aphis craccivora.</title>
        <authorList>
            <person name="Voronova N.V."/>
            <person name="Shulinski R.S."/>
            <person name="Bandarenka Y.V."/>
            <person name="Zhorov D.G."/>
            <person name="Warner D."/>
        </authorList>
    </citation>
    <scope>NUCLEOTIDE SEQUENCE [LARGE SCALE GENOMIC DNA]</scope>
    <source>
        <strain evidence="1">180601</strain>
        <tissue evidence="1">Whole Body</tissue>
    </source>
</reference>
<accession>A0A6G0X8A2</accession>
<dbReference type="InterPro" id="IPR036691">
    <property type="entry name" value="Endo/exonu/phosph_ase_sf"/>
</dbReference>
<dbReference type="Gene3D" id="3.60.10.10">
    <property type="entry name" value="Endonuclease/exonuclease/phosphatase"/>
    <property type="match status" value="1"/>
</dbReference>
<keyword evidence="2" id="KW-1185">Reference proteome</keyword>
<proteinExistence type="predicted"/>
<dbReference type="GO" id="GO:0003964">
    <property type="term" value="F:RNA-directed DNA polymerase activity"/>
    <property type="evidence" value="ECO:0007669"/>
    <property type="project" value="UniProtKB-KW"/>
</dbReference>
<dbReference type="EMBL" id="VUJU01008045">
    <property type="protein sequence ID" value="KAF0736163.1"/>
    <property type="molecule type" value="Genomic_DNA"/>
</dbReference>
<name>A0A6G0X8A2_APHCR</name>